<dbReference type="PANTHER" id="PTHR37304">
    <property type="entry name" value="MEMBRANE PROTEIN-RELATED"/>
    <property type="match status" value="1"/>
</dbReference>
<name>A0A0G1AT76_9BACT</name>
<keyword evidence="1" id="KW-1133">Transmembrane helix</keyword>
<dbReference type="Pfam" id="PF04070">
    <property type="entry name" value="DUF378"/>
    <property type="match status" value="1"/>
</dbReference>
<keyword evidence="1" id="KW-0472">Membrane</keyword>
<gene>
    <name evidence="2" type="ORF">UV33_C0033G0008</name>
</gene>
<feature type="transmembrane region" description="Helical" evidence="1">
    <location>
        <begin position="43"/>
        <end position="60"/>
    </location>
</feature>
<dbReference type="Proteomes" id="UP000034135">
    <property type="component" value="Unassembled WGS sequence"/>
</dbReference>
<evidence type="ECO:0008006" key="4">
    <source>
        <dbReference type="Google" id="ProtNLM"/>
    </source>
</evidence>
<dbReference type="PATRIC" id="fig|1618420.3.peg.382"/>
<accession>A0A0G1AT76</accession>
<comment type="caution">
    <text evidence="2">The sequence shown here is derived from an EMBL/GenBank/DDBJ whole genome shotgun (WGS) entry which is preliminary data.</text>
</comment>
<sequence>MGSYKSLALTVAIIGALNWGLVGLFGINLVSTLFGAGSVLERVVYSLIGLGGLLVAWGTWGSKK</sequence>
<feature type="transmembrane region" description="Helical" evidence="1">
    <location>
        <begin position="7"/>
        <end position="31"/>
    </location>
</feature>
<dbReference type="AlphaFoldDB" id="A0A0G1AT76"/>
<evidence type="ECO:0000313" key="3">
    <source>
        <dbReference type="Proteomes" id="UP000034135"/>
    </source>
</evidence>
<dbReference type="InterPro" id="IPR007211">
    <property type="entry name" value="DUF378"/>
</dbReference>
<evidence type="ECO:0000313" key="2">
    <source>
        <dbReference type="EMBL" id="KKS64202.1"/>
    </source>
</evidence>
<protein>
    <recommendedName>
        <fullName evidence="4">DUF378 domain-containing protein</fullName>
    </recommendedName>
</protein>
<keyword evidence="1" id="KW-0812">Transmembrane</keyword>
<evidence type="ECO:0000256" key="1">
    <source>
        <dbReference type="SAM" id="Phobius"/>
    </source>
</evidence>
<dbReference type="EMBL" id="LCEB01000033">
    <property type="protein sequence ID" value="KKS64202.1"/>
    <property type="molecule type" value="Genomic_DNA"/>
</dbReference>
<reference evidence="2 3" key="1">
    <citation type="journal article" date="2015" name="Nature">
        <title>rRNA introns, odd ribosomes, and small enigmatic genomes across a large radiation of phyla.</title>
        <authorList>
            <person name="Brown C.T."/>
            <person name="Hug L.A."/>
            <person name="Thomas B.C."/>
            <person name="Sharon I."/>
            <person name="Castelle C.J."/>
            <person name="Singh A."/>
            <person name="Wilkins M.J."/>
            <person name="Williams K.H."/>
            <person name="Banfield J.F."/>
        </authorList>
    </citation>
    <scope>NUCLEOTIDE SEQUENCE [LARGE SCALE GENOMIC DNA]</scope>
</reference>
<organism evidence="2 3">
    <name type="scientific">Candidatus Daviesbacteria bacterium GW2011_GWA1_42_6</name>
    <dbReference type="NCBI Taxonomy" id="1618420"/>
    <lineage>
        <taxon>Bacteria</taxon>
        <taxon>Candidatus Daviesiibacteriota</taxon>
    </lineage>
</organism>
<proteinExistence type="predicted"/>
<dbReference type="PANTHER" id="PTHR37304:SF1">
    <property type="entry name" value="MEMBRANE PROTEIN"/>
    <property type="match status" value="1"/>
</dbReference>